<name>A0A645DJD0_9ZZZZ</name>
<dbReference type="AlphaFoldDB" id="A0A645DJD0"/>
<protein>
    <submittedName>
        <fullName evidence="2">Uncharacterized protein</fullName>
    </submittedName>
</protein>
<feature type="compositionally biased region" description="Low complexity" evidence="1">
    <location>
        <begin position="46"/>
        <end position="57"/>
    </location>
</feature>
<evidence type="ECO:0000313" key="2">
    <source>
        <dbReference type="EMBL" id="MPM89560.1"/>
    </source>
</evidence>
<proteinExistence type="predicted"/>
<gene>
    <name evidence="2" type="ORF">SDC9_136670</name>
</gene>
<evidence type="ECO:0000256" key="1">
    <source>
        <dbReference type="SAM" id="MobiDB-lite"/>
    </source>
</evidence>
<reference evidence="2" key="1">
    <citation type="submission" date="2019-08" db="EMBL/GenBank/DDBJ databases">
        <authorList>
            <person name="Kucharzyk K."/>
            <person name="Murdoch R.W."/>
            <person name="Higgins S."/>
            <person name="Loffler F."/>
        </authorList>
    </citation>
    <scope>NUCLEOTIDE SEQUENCE</scope>
</reference>
<comment type="caution">
    <text evidence="2">The sequence shown here is derived from an EMBL/GenBank/DDBJ whole genome shotgun (WGS) entry which is preliminary data.</text>
</comment>
<organism evidence="2">
    <name type="scientific">bioreactor metagenome</name>
    <dbReference type="NCBI Taxonomy" id="1076179"/>
    <lineage>
        <taxon>unclassified sequences</taxon>
        <taxon>metagenomes</taxon>
        <taxon>ecological metagenomes</taxon>
    </lineage>
</organism>
<feature type="region of interest" description="Disordered" evidence="1">
    <location>
        <begin position="44"/>
        <end position="66"/>
    </location>
</feature>
<accession>A0A645DJD0</accession>
<sequence>MRENSELGVIIQRAARMPAVEHAIVCALLLQLDKRLRHMRFEHGLRNQAAGQQQQAREQNHGQEQHRIAERMFHLGLLSTFCYEARPASETGVSITSPFSPVETR</sequence>
<dbReference type="EMBL" id="VSSQ01036966">
    <property type="protein sequence ID" value="MPM89560.1"/>
    <property type="molecule type" value="Genomic_DNA"/>
</dbReference>